<dbReference type="OrthoDB" id="9783154at2"/>
<dbReference type="GO" id="GO:0046872">
    <property type="term" value="F:metal ion binding"/>
    <property type="evidence" value="ECO:0007669"/>
    <property type="project" value="UniProtKB-KW"/>
</dbReference>
<comment type="caution">
    <text evidence="6">The sequence shown here is derived from an EMBL/GenBank/DDBJ whole genome shotgun (WGS) entry which is preliminary data.</text>
</comment>
<gene>
    <name evidence="6" type="primary">atsA_16</name>
    <name evidence="6" type="ORF">Pla111_33000</name>
</gene>
<name>A0A5C5VRV4_9BACT</name>
<evidence type="ECO:0000256" key="1">
    <source>
        <dbReference type="ARBA" id="ARBA00008779"/>
    </source>
</evidence>
<dbReference type="Proteomes" id="UP000318995">
    <property type="component" value="Unassembled WGS sequence"/>
</dbReference>
<evidence type="ECO:0000256" key="4">
    <source>
        <dbReference type="ARBA" id="ARBA00022837"/>
    </source>
</evidence>
<dbReference type="Gene3D" id="3.30.1120.10">
    <property type="match status" value="1"/>
</dbReference>
<dbReference type="EMBL" id="SJPH01000011">
    <property type="protein sequence ID" value="TWT40655.1"/>
    <property type="molecule type" value="Genomic_DNA"/>
</dbReference>
<dbReference type="SUPFAM" id="SSF53649">
    <property type="entry name" value="Alkaline phosphatase-like"/>
    <property type="match status" value="1"/>
</dbReference>
<keyword evidence="3 6" id="KW-0378">Hydrolase</keyword>
<feature type="domain" description="Sulfatase N-terminal" evidence="5">
    <location>
        <begin position="46"/>
        <end position="375"/>
    </location>
</feature>
<comment type="similarity">
    <text evidence="1">Belongs to the sulfatase family.</text>
</comment>
<dbReference type="PANTHER" id="PTHR42693:SF53">
    <property type="entry name" value="ENDO-4-O-SULFATASE"/>
    <property type="match status" value="1"/>
</dbReference>
<dbReference type="Pfam" id="PF00884">
    <property type="entry name" value="Sulfatase"/>
    <property type="match status" value="1"/>
</dbReference>
<dbReference type="RefSeq" id="WP_146575490.1">
    <property type="nucleotide sequence ID" value="NZ_SJPH01000011.1"/>
</dbReference>
<reference evidence="6 7" key="1">
    <citation type="submission" date="2019-02" db="EMBL/GenBank/DDBJ databases">
        <title>Deep-cultivation of Planctomycetes and their phenomic and genomic characterization uncovers novel biology.</title>
        <authorList>
            <person name="Wiegand S."/>
            <person name="Jogler M."/>
            <person name="Boedeker C."/>
            <person name="Pinto D."/>
            <person name="Vollmers J."/>
            <person name="Rivas-Marin E."/>
            <person name="Kohn T."/>
            <person name="Peeters S.H."/>
            <person name="Heuer A."/>
            <person name="Rast P."/>
            <person name="Oberbeckmann S."/>
            <person name="Bunk B."/>
            <person name="Jeske O."/>
            <person name="Meyerdierks A."/>
            <person name="Storesund J.E."/>
            <person name="Kallscheuer N."/>
            <person name="Luecker S."/>
            <person name="Lage O.M."/>
            <person name="Pohl T."/>
            <person name="Merkel B.J."/>
            <person name="Hornburger P."/>
            <person name="Mueller R.-W."/>
            <person name="Bruemmer F."/>
            <person name="Labrenz M."/>
            <person name="Spormann A.M."/>
            <person name="Op Den Camp H."/>
            <person name="Overmann J."/>
            <person name="Amann R."/>
            <person name="Jetten M.S.M."/>
            <person name="Mascher T."/>
            <person name="Medema M.H."/>
            <person name="Devos D.P."/>
            <person name="Kaster A.-K."/>
            <person name="Ovreas L."/>
            <person name="Rohde M."/>
            <person name="Galperin M.Y."/>
            <person name="Jogler C."/>
        </authorList>
    </citation>
    <scope>NUCLEOTIDE SEQUENCE [LARGE SCALE GENOMIC DNA]</scope>
    <source>
        <strain evidence="6 7">Pla111</strain>
    </source>
</reference>
<dbReference type="InterPro" id="IPR017850">
    <property type="entry name" value="Alkaline_phosphatase_core_sf"/>
</dbReference>
<protein>
    <submittedName>
        <fullName evidence="6">Arylsulfatase</fullName>
        <ecNumber evidence="6">3.1.6.1</ecNumber>
    </submittedName>
</protein>
<accession>A0A5C5VRV4</accession>
<evidence type="ECO:0000256" key="2">
    <source>
        <dbReference type="ARBA" id="ARBA00022723"/>
    </source>
</evidence>
<proteinExistence type="inferred from homology"/>
<sequence length="514" mass="56469">MIDAPPRRLVRFTAAFAAALSCNGFGDADADTSADAGASLSGSRANIVLVITDDQGYAQLGRHGHPWLRTPSMDRLHDQSVRFDRFLVSPTCAPTRAALMTGRHPMRNGITHTILDRERLAIDAVTLPEVLGKAGYRSGIFGKWHLGDEDAYQPQNRGFDEAFIHGAGGIGQAYGGSCADAPGNRYFDPTVRHNGQFVRTEGFCTDVFFTAAIDWVRAQAEEDRPFFAYVATNAPHGPFLAPDANADRFRALGMEESHAGFYGMIENLDENLGRLMAEIDRLGIADETVLIFMSDNGTVYNGAGEAGAELGRDASGAPLAAFNGRMRGYKGSVEEGGVRVPFFWRGPGASRDGRTIDAVTAHLDLAPTLAQVAGVEFPGDQVEGHSLLPLIEEPDAPWPDRYLFNHVGRWPLGDEPNDHRDKGYAIRGPRFRLVGADRLYDMQADPDQKRNVIDQHPEAVASMTAAYRQWWDATRPLMVNEKKPLAPKRPFHEAYRQQVRDGGIPPWRAIRSND</sequence>
<evidence type="ECO:0000313" key="6">
    <source>
        <dbReference type="EMBL" id="TWT40655.1"/>
    </source>
</evidence>
<dbReference type="PROSITE" id="PS00523">
    <property type="entry name" value="SULFATASE_1"/>
    <property type="match status" value="1"/>
</dbReference>
<dbReference type="PROSITE" id="PS51257">
    <property type="entry name" value="PROKAR_LIPOPROTEIN"/>
    <property type="match status" value="1"/>
</dbReference>
<keyword evidence="2" id="KW-0479">Metal-binding</keyword>
<dbReference type="PANTHER" id="PTHR42693">
    <property type="entry name" value="ARYLSULFATASE FAMILY MEMBER"/>
    <property type="match status" value="1"/>
</dbReference>
<dbReference type="Gene3D" id="3.40.720.10">
    <property type="entry name" value="Alkaline Phosphatase, subunit A"/>
    <property type="match status" value="1"/>
</dbReference>
<dbReference type="InterPro" id="IPR024607">
    <property type="entry name" value="Sulfatase_CS"/>
</dbReference>
<keyword evidence="7" id="KW-1185">Reference proteome</keyword>
<evidence type="ECO:0000256" key="3">
    <source>
        <dbReference type="ARBA" id="ARBA00022801"/>
    </source>
</evidence>
<dbReference type="CDD" id="cd16146">
    <property type="entry name" value="ARS_like"/>
    <property type="match status" value="1"/>
</dbReference>
<dbReference type="AlphaFoldDB" id="A0A5C5VRV4"/>
<dbReference type="EC" id="3.1.6.1" evidence="6"/>
<evidence type="ECO:0000313" key="7">
    <source>
        <dbReference type="Proteomes" id="UP000318995"/>
    </source>
</evidence>
<dbReference type="InterPro" id="IPR000917">
    <property type="entry name" value="Sulfatase_N"/>
</dbReference>
<dbReference type="InterPro" id="IPR050738">
    <property type="entry name" value="Sulfatase"/>
</dbReference>
<dbReference type="GO" id="GO:0004065">
    <property type="term" value="F:arylsulfatase activity"/>
    <property type="evidence" value="ECO:0007669"/>
    <property type="project" value="UniProtKB-EC"/>
</dbReference>
<organism evidence="6 7">
    <name type="scientific">Botrimarina hoheduenensis</name>
    <dbReference type="NCBI Taxonomy" id="2528000"/>
    <lineage>
        <taxon>Bacteria</taxon>
        <taxon>Pseudomonadati</taxon>
        <taxon>Planctomycetota</taxon>
        <taxon>Planctomycetia</taxon>
        <taxon>Pirellulales</taxon>
        <taxon>Lacipirellulaceae</taxon>
        <taxon>Botrimarina</taxon>
    </lineage>
</organism>
<keyword evidence="4" id="KW-0106">Calcium</keyword>
<evidence type="ECO:0000259" key="5">
    <source>
        <dbReference type="Pfam" id="PF00884"/>
    </source>
</evidence>